<proteinExistence type="predicted"/>
<keyword evidence="2" id="KW-0812">Transmembrane</keyword>
<gene>
    <name evidence="3" type="ORF">KIN20_024662</name>
</gene>
<name>A0AAD5MX97_PARTN</name>
<dbReference type="EMBL" id="JAHQIW010005001">
    <property type="protein sequence ID" value="KAJ1364538.1"/>
    <property type="molecule type" value="Genomic_DNA"/>
</dbReference>
<protein>
    <submittedName>
        <fullName evidence="3">Uncharacterized protein</fullName>
    </submittedName>
</protein>
<accession>A0AAD5MX97</accession>
<dbReference type="Proteomes" id="UP001196413">
    <property type="component" value="Unassembled WGS sequence"/>
</dbReference>
<evidence type="ECO:0000256" key="1">
    <source>
        <dbReference type="SAM" id="MobiDB-lite"/>
    </source>
</evidence>
<sequence>MRAITRNNAISGFKKSVKVDVQRERDGAIGAKQKHHPMDCGESDSMTRKQMNSRILTPEDRMMFSIVLLMFATAVPAWKNMHLNFAPSH</sequence>
<dbReference type="AlphaFoldDB" id="A0AAD5MX97"/>
<evidence type="ECO:0000313" key="3">
    <source>
        <dbReference type="EMBL" id="KAJ1364538.1"/>
    </source>
</evidence>
<keyword evidence="2" id="KW-0472">Membrane</keyword>
<reference evidence="3" key="1">
    <citation type="submission" date="2021-06" db="EMBL/GenBank/DDBJ databases">
        <title>Parelaphostrongylus tenuis whole genome reference sequence.</title>
        <authorList>
            <person name="Garwood T.J."/>
            <person name="Larsen P.A."/>
            <person name="Fountain-Jones N.M."/>
            <person name="Garbe J.R."/>
            <person name="Macchietto M.G."/>
            <person name="Kania S.A."/>
            <person name="Gerhold R.W."/>
            <person name="Richards J.E."/>
            <person name="Wolf T.M."/>
        </authorList>
    </citation>
    <scope>NUCLEOTIDE SEQUENCE</scope>
    <source>
        <strain evidence="3">MNPRO001-30</strain>
        <tissue evidence="3">Meninges</tissue>
    </source>
</reference>
<comment type="caution">
    <text evidence="3">The sequence shown here is derived from an EMBL/GenBank/DDBJ whole genome shotgun (WGS) entry which is preliminary data.</text>
</comment>
<organism evidence="3 4">
    <name type="scientific">Parelaphostrongylus tenuis</name>
    <name type="common">Meningeal worm</name>
    <dbReference type="NCBI Taxonomy" id="148309"/>
    <lineage>
        <taxon>Eukaryota</taxon>
        <taxon>Metazoa</taxon>
        <taxon>Ecdysozoa</taxon>
        <taxon>Nematoda</taxon>
        <taxon>Chromadorea</taxon>
        <taxon>Rhabditida</taxon>
        <taxon>Rhabditina</taxon>
        <taxon>Rhabditomorpha</taxon>
        <taxon>Strongyloidea</taxon>
        <taxon>Metastrongylidae</taxon>
        <taxon>Parelaphostrongylus</taxon>
    </lineage>
</organism>
<keyword evidence="4" id="KW-1185">Reference proteome</keyword>
<evidence type="ECO:0000256" key="2">
    <source>
        <dbReference type="SAM" id="Phobius"/>
    </source>
</evidence>
<keyword evidence="2" id="KW-1133">Transmembrane helix</keyword>
<feature type="transmembrane region" description="Helical" evidence="2">
    <location>
        <begin position="61"/>
        <end position="78"/>
    </location>
</feature>
<evidence type="ECO:0000313" key="4">
    <source>
        <dbReference type="Proteomes" id="UP001196413"/>
    </source>
</evidence>
<feature type="region of interest" description="Disordered" evidence="1">
    <location>
        <begin position="29"/>
        <end position="49"/>
    </location>
</feature>